<proteinExistence type="predicted"/>
<dbReference type="PANTHER" id="PTHR45630:SF7">
    <property type="entry name" value="ENDOPLASMIC RETICULUM TRANSMEMBRANE HELIX TRANSLOCASE"/>
    <property type="match status" value="1"/>
</dbReference>
<dbReference type="InterPro" id="IPR023214">
    <property type="entry name" value="HAD_sf"/>
</dbReference>
<dbReference type="OrthoDB" id="48943at2759"/>
<evidence type="ECO:0000256" key="9">
    <source>
        <dbReference type="ARBA" id="ARBA00023136"/>
    </source>
</evidence>
<name>A0A367KMB5_RHIST</name>
<evidence type="ECO:0000256" key="5">
    <source>
        <dbReference type="ARBA" id="ARBA00022840"/>
    </source>
</evidence>
<accession>A0A367KMB5</accession>
<evidence type="ECO:0000256" key="7">
    <source>
        <dbReference type="ARBA" id="ARBA00022967"/>
    </source>
</evidence>
<dbReference type="InterPro" id="IPR006544">
    <property type="entry name" value="P-type_TPase_V"/>
</dbReference>
<dbReference type="AlphaFoldDB" id="A0A367KMB5"/>
<dbReference type="PANTHER" id="PTHR45630">
    <property type="entry name" value="CATION-TRANSPORTING ATPASE-RELATED"/>
    <property type="match status" value="1"/>
</dbReference>
<evidence type="ECO:0000256" key="2">
    <source>
        <dbReference type="ARBA" id="ARBA00022692"/>
    </source>
</evidence>
<feature type="transmembrane region" description="Helical" evidence="10">
    <location>
        <begin position="572"/>
        <end position="590"/>
    </location>
</feature>
<evidence type="ECO:0000256" key="10">
    <source>
        <dbReference type="SAM" id="Phobius"/>
    </source>
</evidence>
<keyword evidence="9 10" id="KW-0472">Membrane</keyword>
<keyword evidence="8 10" id="KW-1133">Transmembrane helix</keyword>
<dbReference type="InterPro" id="IPR023299">
    <property type="entry name" value="ATPase_P-typ_cyto_dom_N"/>
</dbReference>
<evidence type="ECO:0000256" key="1">
    <source>
        <dbReference type="ARBA" id="ARBA00004141"/>
    </source>
</evidence>
<dbReference type="InterPro" id="IPR036412">
    <property type="entry name" value="HAD-like_sf"/>
</dbReference>
<keyword evidence="7" id="KW-1278">Translocase</keyword>
<keyword evidence="12" id="KW-1185">Reference proteome</keyword>
<reference evidence="11 12" key="1">
    <citation type="journal article" date="2018" name="G3 (Bethesda)">
        <title>Phylogenetic and Phylogenomic Definition of Rhizopus Species.</title>
        <authorList>
            <person name="Gryganskyi A.P."/>
            <person name="Golan J."/>
            <person name="Dolatabadi S."/>
            <person name="Mondo S."/>
            <person name="Robb S."/>
            <person name="Idnurm A."/>
            <person name="Muszewska A."/>
            <person name="Steczkiewicz K."/>
            <person name="Masonjones S."/>
            <person name="Liao H.L."/>
            <person name="Gajdeczka M.T."/>
            <person name="Anike F."/>
            <person name="Vuek A."/>
            <person name="Anishchenko I.M."/>
            <person name="Voigt K."/>
            <person name="de Hoog G.S."/>
            <person name="Smith M.E."/>
            <person name="Heitman J."/>
            <person name="Vilgalys R."/>
            <person name="Stajich J.E."/>
        </authorList>
    </citation>
    <scope>NUCLEOTIDE SEQUENCE [LARGE SCALE GENOMIC DNA]</scope>
    <source>
        <strain evidence="11 12">LSU 92-RS-03</strain>
    </source>
</reference>
<evidence type="ECO:0000256" key="3">
    <source>
        <dbReference type="ARBA" id="ARBA00022723"/>
    </source>
</evidence>
<dbReference type="Gene3D" id="3.40.50.1000">
    <property type="entry name" value="HAD superfamily/HAD-like"/>
    <property type="match status" value="1"/>
</dbReference>
<comment type="subcellular location">
    <subcellularLocation>
        <location evidence="1">Membrane</location>
        <topology evidence="1">Multi-pass membrane protein</topology>
    </subcellularLocation>
</comment>
<keyword evidence="5" id="KW-0067">ATP-binding</keyword>
<dbReference type="SUPFAM" id="SSF81660">
    <property type="entry name" value="Metal cation-transporting ATPase, ATP-binding domain N"/>
    <property type="match status" value="1"/>
</dbReference>
<comment type="caution">
    <text evidence="11">The sequence shown here is derived from an EMBL/GenBank/DDBJ whole genome shotgun (WGS) entry which is preliminary data.</text>
</comment>
<dbReference type="GO" id="GO:0019829">
    <property type="term" value="F:ATPase-coupled monoatomic cation transmembrane transporter activity"/>
    <property type="evidence" value="ECO:0007669"/>
    <property type="project" value="TreeGrafter"/>
</dbReference>
<dbReference type="Gene3D" id="3.40.1110.10">
    <property type="entry name" value="Calcium-transporting ATPase, cytoplasmic domain N"/>
    <property type="match status" value="1"/>
</dbReference>
<keyword evidence="3" id="KW-0479">Metal-binding</keyword>
<dbReference type="SUPFAM" id="SSF56784">
    <property type="entry name" value="HAD-like"/>
    <property type="match status" value="1"/>
</dbReference>
<dbReference type="SUPFAM" id="SSF81665">
    <property type="entry name" value="Calcium ATPase, transmembrane domain M"/>
    <property type="match status" value="1"/>
</dbReference>
<gene>
    <name evidence="11" type="ORF">CU098_000583</name>
</gene>
<dbReference type="GO" id="GO:0005789">
    <property type="term" value="C:endoplasmic reticulum membrane"/>
    <property type="evidence" value="ECO:0007669"/>
    <property type="project" value="TreeGrafter"/>
</dbReference>
<feature type="transmembrane region" description="Helical" evidence="10">
    <location>
        <begin position="501"/>
        <end position="524"/>
    </location>
</feature>
<dbReference type="Pfam" id="PF13246">
    <property type="entry name" value="Cation_ATPase"/>
    <property type="match status" value="1"/>
</dbReference>
<dbReference type="EMBL" id="PJQM01001043">
    <property type="protein sequence ID" value="RCI03375.1"/>
    <property type="molecule type" value="Genomic_DNA"/>
</dbReference>
<evidence type="ECO:0000313" key="12">
    <source>
        <dbReference type="Proteomes" id="UP000253551"/>
    </source>
</evidence>
<sequence>AHALVELEDGIVGDPMEKETLKALQWDLTPNDTVAPKEEKRSQYLQIRRRYQFSSALKRQSSVSTLVHPSLNGPKTFVAVKGAPETLKGMYKDVPKDYVDIYRHYTRKGSRVLALGYKMLNTQLSTHQINDLPRESAESELTFAGFIVFTCPLKEDAVEALKELNESSHRCIMITGDNPLTACAVARQVAIVERDVLIVDRDESKKDNSVVFHSIDESYRVDFDPTKPLDKELLNRYDLCLTGSAMSQFMLHKENMNLILEHTWVYARVSPSQKEYLLTGLKDLGYTTLMAGDGTNDVGALKQAHIGVALLNGTVEDLQKIAERQRIERMKAMYEQQKTTQKMMEGMDMEEPPTIKFGDASVAAPFTSKLRNVTSINNIIRQGRCTLVATIQMYKILALNCLISAYSLSVLYLDGIKFGDYQHTISGMLMAVCFLCISRGKPLDRLSKERPQPNIFNPYIILSVLGQFAIHIASLVYINALAKSLEPQKEVDLEGEFEPSLLNSAIYLIQLSMQVSTFAINYQGHPFRERIQDNKALYYGLMSVGGIALAGATELWPEINEQLQLVKFPGSFSYKLTACMLLDFGIAYAIEKVTKHFFADNKAKKIAKRD</sequence>
<feature type="transmembrane region" description="Helical" evidence="10">
    <location>
        <begin position="459"/>
        <end position="481"/>
    </location>
</feature>
<feature type="transmembrane region" description="Helical" evidence="10">
    <location>
        <begin position="421"/>
        <end position="438"/>
    </location>
</feature>
<protein>
    <submittedName>
        <fullName evidence="11">Uncharacterized protein</fullName>
    </submittedName>
</protein>
<dbReference type="Proteomes" id="UP000253551">
    <property type="component" value="Unassembled WGS sequence"/>
</dbReference>
<organism evidence="11 12">
    <name type="scientific">Rhizopus stolonifer</name>
    <name type="common">Rhizopus nigricans</name>
    <dbReference type="NCBI Taxonomy" id="4846"/>
    <lineage>
        <taxon>Eukaryota</taxon>
        <taxon>Fungi</taxon>
        <taxon>Fungi incertae sedis</taxon>
        <taxon>Mucoromycota</taxon>
        <taxon>Mucoromycotina</taxon>
        <taxon>Mucoromycetes</taxon>
        <taxon>Mucorales</taxon>
        <taxon>Mucorineae</taxon>
        <taxon>Rhizopodaceae</taxon>
        <taxon>Rhizopus</taxon>
    </lineage>
</organism>
<dbReference type="GO" id="GO:0015662">
    <property type="term" value="F:P-type ion transporter activity"/>
    <property type="evidence" value="ECO:0007669"/>
    <property type="project" value="TreeGrafter"/>
</dbReference>
<dbReference type="GO" id="GO:0006874">
    <property type="term" value="P:intracellular calcium ion homeostasis"/>
    <property type="evidence" value="ECO:0007669"/>
    <property type="project" value="TreeGrafter"/>
</dbReference>
<dbReference type="FunFam" id="3.40.50.1000:FF:000071">
    <property type="entry name" value="Cation-transporting ATPase"/>
    <property type="match status" value="1"/>
</dbReference>
<dbReference type="GO" id="GO:0005524">
    <property type="term" value="F:ATP binding"/>
    <property type="evidence" value="ECO:0007669"/>
    <property type="project" value="UniProtKB-KW"/>
</dbReference>
<evidence type="ECO:0000256" key="4">
    <source>
        <dbReference type="ARBA" id="ARBA00022741"/>
    </source>
</evidence>
<dbReference type="GO" id="GO:0046872">
    <property type="term" value="F:metal ion binding"/>
    <property type="evidence" value="ECO:0007669"/>
    <property type="project" value="UniProtKB-KW"/>
</dbReference>
<keyword evidence="2 10" id="KW-0812">Transmembrane</keyword>
<dbReference type="STRING" id="4846.A0A367KMB5"/>
<evidence type="ECO:0000256" key="6">
    <source>
        <dbReference type="ARBA" id="ARBA00022842"/>
    </source>
</evidence>
<keyword evidence="6" id="KW-0460">Magnesium</keyword>
<evidence type="ECO:0000313" key="11">
    <source>
        <dbReference type="EMBL" id="RCI03375.1"/>
    </source>
</evidence>
<feature type="transmembrane region" description="Helical" evidence="10">
    <location>
        <begin position="536"/>
        <end position="552"/>
    </location>
</feature>
<dbReference type="InterPro" id="IPR023298">
    <property type="entry name" value="ATPase_P-typ_TM_dom_sf"/>
</dbReference>
<evidence type="ECO:0000256" key="8">
    <source>
        <dbReference type="ARBA" id="ARBA00022989"/>
    </source>
</evidence>
<feature type="non-terminal residue" evidence="11">
    <location>
        <position position="1"/>
    </location>
</feature>
<dbReference type="PRINTS" id="PR00119">
    <property type="entry name" value="CATATPASE"/>
</dbReference>
<keyword evidence="4" id="KW-0547">Nucleotide-binding</keyword>